<dbReference type="GO" id="GO:0005524">
    <property type="term" value="F:ATP binding"/>
    <property type="evidence" value="ECO:0007669"/>
    <property type="project" value="InterPro"/>
</dbReference>
<dbReference type="SMART" id="SM00382">
    <property type="entry name" value="AAA"/>
    <property type="match status" value="1"/>
</dbReference>
<keyword evidence="5" id="KW-1185">Reference proteome</keyword>
<dbReference type="InterPro" id="IPR056599">
    <property type="entry name" value="AAA_lid_fung"/>
</dbReference>
<feature type="region of interest" description="Disordered" evidence="2">
    <location>
        <begin position="821"/>
        <end position="906"/>
    </location>
</feature>
<feature type="compositionally biased region" description="Basic and acidic residues" evidence="2">
    <location>
        <begin position="897"/>
        <end position="906"/>
    </location>
</feature>
<evidence type="ECO:0000313" key="5">
    <source>
        <dbReference type="Proteomes" id="UP000781932"/>
    </source>
</evidence>
<dbReference type="EMBL" id="JAATWM020000015">
    <property type="protein sequence ID" value="KAF9877007.1"/>
    <property type="molecule type" value="Genomic_DNA"/>
</dbReference>
<dbReference type="PANTHER" id="PTHR46411:SF2">
    <property type="entry name" value="AAA+ ATPASE DOMAIN-CONTAINING PROTEIN"/>
    <property type="match status" value="1"/>
</dbReference>
<dbReference type="Pfam" id="PF23232">
    <property type="entry name" value="AAA_lid_13"/>
    <property type="match status" value="1"/>
</dbReference>
<dbReference type="AlphaFoldDB" id="A0A9P6LLX4"/>
<dbReference type="OrthoDB" id="10042665at2759"/>
<evidence type="ECO:0000259" key="3">
    <source>
        <dbReference type="SMART" id="SM00382"/>
    </source>
</evidence>
<reference evidence="4" key="2">
    <citation type="submission" date="2020-11" db="EMBL/GenBank/DDBJ databases">
        <title>Whole genome sequencing of Colletotrichum sp.</title>
        <authorList>
            <person name="Li H."/>
        </authorList>
    </citation>
    <scope>NUCLEOTIDE SEQUENCE</scope>
    <source>
        <strain evidence="4">CkLH20</strain>
    </source>
</reference>
<dbReference type="PANTHER" id="PTHR46411">
    <property type="entry name" value="FAMILY ATPASE, PUTATIVE-RELATED"/>
    <property type="match status" value="1"/>
</dbReference>
<name>A0A9P6LLX4_9PEZI</name>
<protein>
    <submittedName>
        <fullName evidence="4">AAA family ATPase</fullName>
    </submittedName>
</protein>
<proteinExistence type="predicted"/>
<dbReference type="GeneID" id="62161066"/>
<evidence type="ECO:0000313" key="4">
    <source>
        <dbReference type="EMBL" id="KAF9877007.1"/>
    </source>
</evidence>
<reference evidence="4" key="1">
    <citation type="submission" date="2020-03" db="EMBL/GenBank/DDBJ databases">
        <authorList>
            <person name="He L."/>
        </authorList>
    </citation>
    <scope>NUCLEOTIDE SEQUENCE</scope>
    <source>
        <strain evidence="4">CkLH20</strain>
    </source>
</reference>
<evidence type="ECO:0000256" key="1">
    <source>
        <dbReference type="SAM" id="Coils"/>
    </source>
</evidence>
<dbReference type="InterPro" id="IPR027417">
    <property type="entry name" value="P-loop_NTPase"/>
</dbReference>
<dbReference type="SUPFAM" id="SSF52540">
    <property type="entry name" value="P-loop containing nucleoside triphosphate hydrolases"/>
    <property type="match status" value="1"/>
</dbReference>
<organism evidence="4 5">
    <name type="scientific">Colletotrichum karsti</name>
    <dbReference type="NCBI Taxonomy" id="1095194"/>
    <lineage>
        <taxon>Eukaryota</taxon>
        <taxon>Fungi</taxon>
        <taxon>Dikarya</taxon>
        <taxon>Ascomycota</taxon>
        <taxon>Pezizomycotina</taxon>
        <taxon>Sordariomycetes</taxon>
        <taxon>Hypocreomycetidae</taxon>
        <taxon>Glomerellales</taxon>
        <taxon>Glomerellaceae</taxon>
        <taxon>Colletotrichum</taxon>
        <taxon>Colletotrichum boninense species complex</taxon>
    </lineage>
</organism>
<dbReference type="Proteomes" id="UP000781932">
    <property type="component" value="Unassembled WGS sequence"/>
</dbReference>
<feature type="compositionally biased region" description="Polar residues" evidence="2">
    <location>
        <begin position="821"/>
        <end position="835"/>
    </location>
</feature>
<dbReference type="CDD" id="cd19481">
    <property type="entry name" value="RecA-like_protease"/>
    <property type="match status" value="1"/>
</dbReference>
<feature type="region of interest" description="Disordered" evidence="2">
    <location>
        <begin position="84"/>
        <end position="105"/>
    </location>
</feature>
<evidence type="ECO:0000256" key="2">
    <source>
        <dbReference type="SAM" id="MobiDB-lite"/>
    </source>
</evidence>
<dbReference type="RefSeq" id="XP_038746468.1">
    <property type="nucleotide sequence ID" value="XM_038887992.1"/>
</dbReference>
<dbReference type="InterPro" id="IPR003593">
    <property type="entry name" value="AAA+_ATPase"/>
</dbReference>
<feature type="compositionally biased region" description="Acidic residues" evidence="2">
    <location>
        <begin position="843"/>
        <end position="856"/>
    </location>
</feature>
<dbReference type="Gene3D" id="3.40.50.300">
    <property type="entry name" value="P-loop containing nucleotide triphosphate hydrolases"/>
    <property type="match status" value="1"/>
</dbReference>
<comment type="caution">
    <text evidence="4">The sequence shown here is derived from an EMBL/GenBank/DDBJ whole genome shotgun (WGS) entry which is preliminary data.</text>
</comment>
<dbReference type="GO" id="GO:0016887">
    <property type="term" value="F:ATP hydrolysis activity"/>
    <property type="evidence" value="ECO:0007669"/>
    <property type="project" value="InterPro"/>
</dbReference>
<sequence>MRSRQAALNQTLTEMRIEELESQLKELKIAVDGLPEDWEPPLKRKYPINLHETHRVGPEQFHMTRSKTKQPPETLPALEVLESENSSMVSGRTGEDQHGGPSPERLRIRSRPLLVHLDKLTSSIPMNFSEQEQLDGTVVYSSVLFLRPFKYFVKNHRPIRESIVDVEARIQADVSAKLTSASNLGQRSNPQRKALFEDADLLEDLKLLIDFIDNNLKPTLNLREQLKDGTAKEIEYGDLWHLFERGDIVVPKTEQNHAYRVVNFAGGRELLSYKIDAEKKETQAPLDGFIVDCINLSYDGSSYVPKLTKVTIKKFYGSQPITSLPIYPLKFAHNSETLRETFTENGKRFIDLTDKAYCHKLFRGKTLDEPPHEMEAQVIVDTTLAIVENPKWRLDSSIPIDDFTKMDRRETTAEPWCGHGAETCCGGDFVYKDGVIDEAKSQDFLREMSWTLGPLQAEDLGKDDLMLMQHYVHAFGLRSRQWITVLSKDLSDVKFANSFDDLVLPGKHGPTVRALVDNHEALRATQSAKSPSPTRRSVGSCLDLVQGKGAGLIILLHGPPGVGKTSTAECVADDTQRPLYPITCGDIGDTALEVEKNLQHNFQLAHKWGCVLLLDEADVFLAKRSKSDLRHNAVTSVFLRSLEYYAGILFLTTNRVGTMDPAFKSRIQLCLFYPKLELDVTKKLYKMFIKRAKEEQAERGSRDFVINKSEIMEFAKENFRDLSSKKRDTWNGRQIRNAFQTAIALTEHEGKSRKPEDPLPVLGKEQFRTVASGFDKFDEYLIATVGRSESDEARRDSWRNDHYMTMPPYSQMPAMPAPISMQRSMYPGQQPQVTVPTAAGVDSDTDDSDSETDSDEEKAGKRHGNMKSRTDKSSDLGPTGQQEQMVTLTIEQLESMLKSREGQGKR</sequence>
<dbReference type="Pfam" id="PF22942">
    <property type="entry name" value="DUF7025"/>
    <property type="match status" value="1"/>
</dbReference>
<dbReference type="InterPro" id="IPR054289">
    <property type="entry name" value="DUF7025"/>
</dbReference>
<dbReference type="Pfam" id="PF00004">
    <property type="entry name" value="AAA"/>
    <property type="match status" value="1"/>
</dbReference>
<accession>A0A9P6LLX4</accession>
<feature type="domain" description="AAA+ ATPase" evidence="3">
    <location>
        <begin position="550"/>
        <end position="677"/>
    </location>
</feature>
<dbReference type="InterPro" id="IPR003959">
    <property type="entry name" value="ATPase_AAA_core"/>
</dbReference>
<feature type="compositionally biased region" description="Polar residues" evidence="2">
    <location>
        <begin position="879"/>
        <end position="892"/>
    </location>
</feature>
<feature type="coiled-coil region" evidence="1">
    <location>
        <begin position="10"/>
        <end position="37"/>
    </location>
</feature>
<keyword evidence="1" id="KW-0175">Coiled coil</keyword>
<gene>
    <name evidence="4" type="ORF">CkaCkLH20_05273</name>
</gene>